<evidence type="ECO:0000256" key="12">
    <source>
        <dbReference type="ARBA" id="ARBA00023012"/>
    </source>
</evidence>
<evidence type="ECO:0000256" key="10">
    <source>
        <dbReference type="ARBA" id="ARBA00022840"/>
    </source>
</evidence>
<dbReference type="GO" id="GO:0071555">
    <property type="term" value="P:cell wall organization"/>
    <property type="evidence" value="ECO:0007669"/>
    <property type="project" value="InterPro"/>
</dbReference>
<comment type="subcellular location">
    <subcellularLocation>
        <location evidence="2">Cell membrane</location>
        <topology evidence="2">Multi-pass membrane protein</topology>
    </subcellularLocation>
</comment>
<keyword evidence="8" id="KW-0547">Nucleotide-binding</keyword>
<dbReference type="InterPro" id="IPR029016">
    <property type="entry name" value="GAF-like_dom_sf"/>
</dbReference>
<dbReference type="RefSeq" id="WP_338535822.1">
    <property type="nucleotide sequence ID" value="NZ_AP028654.1"/>
</dbReference>
<dbReference type="EMBL" id="AP028654">
    <property type="protein sequence ID" value="BEP30223.1"/>
    <property type="molecule type" value="Genomic_DNA"/>
</dbReference>
<evidence type="ECO:0000256" key="11">
    <source>
        <dbReference type="ARBA" id="ARBA00022989"/>
    </source>
</evidence>
<feature type="domain" description="Histidine kinase/HSP90-like ATPase" evidence="15">
    <location>
        <begin position="455"/>
        <end position="559"/>
    </location>
</feature>
<dbReference type="Pfam" id="PF02518">
    <property type="entry name" value="HATPase_c"/>
    <property type="match status" value="1"/>
</dbReference>
<evidence type="ECO:0000256" key="2">
    <source>
        <dbReference type="ARBA" id="ARBA00004651"/>
    </source>
</evidence>
<dbReference type="GO" id="GO:0000155">
    <property type="term" value="F:phosphorelay sensor kinase activity"/>
    <property type="evidence" value="ECO:0007669"/>
    <property type="project" value="InterPro"/>
</dbReference>
<feature type="transmembrane region" description="Helical" evidence="14">
    <location>
        <begin position="73"/>
        <end position="94"/>
    </location>
</feature>
<dbReference type="InterPro" id="IPR003594">
    <property type="entry name" value="HATPase_dom"/>
</dbReference>
<dbReference type="Pfam" id="PF07694">
    <property type="entry name" value="5TM-5TMR_LYT"/>
    <property type="match status" value="1"/>
</dbReference>
<evidence type="ECO:0000256" key="4">
    <source>
        <dbReference type="ARBA" id="ARBA00022475"/>
    </source>
</evidence>
<keyword evidence="5" id="KW-0597">Phosphoprotein</keyword>
<evidence type="ECO:0000313" key="17">
    <source>
        <dbReference type="Proteomes" id="UP001321786"/>
    </source>
</evidence>
<evidence type="ECO:0000256" key="6">
    <source>
        <dbReference type="ARBA" id="ARBA00022679"/>
    </source>
</evidence>
<evidence type="ECO:0000256" key="8">
    <source>
        <dbReference type="ARBA" id="ARBA00022741"/>
    </source>
</evidence>
<feature type="transmembrane region" description="Helical" evidence="14">
    <location>
        <begin position="170"/>
        <end position="190"/>
    </location>
</feature>
<keyword evidence="11 14" id="KW-1133">Transmembrane helix</keyword>
<evidence type="ECO:0000256" key="7">
    <source>
        <dbReference type="ARBA" id="ARBA00022692"/>
    </source>
</evidence>
<dbReference type="InterPro" id="IPR011620">
    <property type="entry name" value="Sig_transdc_His_kinase_LytS_TM"/>
</dbReference>
<evidence type="ECO:0000313" key="16">
    <source>
        <dbReference type="EMBL" id="BEP30223.1"/>
    </source>
</evidence>
<keyword evidence="6" id="KW-0808">Transferase</keyword>
<comment type="catalytic activity">
    <reaction evidence="1">
        <text>ATP + protein L-histidine = ADP + protein N-phospho-L-histidine.</text>
        <dbReference type="EC" id="2.7.13.3"/>
    </reaction>
</comment>
<evidence type="ECO:0000256" key="13">
    <source>
        <dbReference type="ARBA" id="ARBA00023136"/>
    </source>
</evidence>
<dbReference type="SUPFAM" id="SSF55874">
    <property type="entry name" value="ATPase domain of HSP90 chaperone/DNA topoisomerase II/histidine kinase"/>
    <property type="match status" value="1"/>
</dbReference>
<dbReference type="KEGG" id="hprf:HLPR_25540"/>
<feature type="transmembrane region" description="Helical" evidence="14">
    <location>
        <begin position="41"/>
        <end position="61"/>
    </location>
</feature>
<dbReference type="InterPro" id="IPR010559">
    <property type="entry name" value="Sig_transdc_His_kin_internal"/>
</dbReference>
<dbReference type="GO" id="GO:0005524">
    <property type="term" value="F:ATP binding"/>
    <property type="evidence" value="ECO:0007669"/>
    <property type="project" value="UniProtKB-KW"/>
</dbReference>
<dbReference type="Gene3D" id="1.10.1760.20">
    <property type="match status" value="1"/>
</dbReference>
<evidence type="ECO:0000256" key="9">
    <source>
        <dbReference type="ARBA" id="ARBA00022777"/>
    </source>
</evidence>
<dbReference type="Gene3D" id="3.30.450.40">
    <property type="match status" value="1"/>
</dbReference>
<protein>
    <recommendedName>
        <fullName evidence="3">histidine kinase</fullName>
        <ecNumber evidence="3">2.7.13.3</ecNumber>
    </recommendedName>
</protein>
<dbReference type="Gene3D" id="3.30.565.10">
    <property type="entry name" value="Histidine kinase-like ATPase, C-terminal domain"/>
    <property type="match status" value="1"/>
</dbReference>
<dbReference type="AlphaFoldDB" id="A0AAU9E9Q6"/>
<sequence>MISLFFEMLNKLGMIILLTAVITKFRFFKGFITKDKYNKKEILLSGIFFGMIGILGTYFGIHINGAIVNARIIGPAVGGFFGGPIVGLLAGLIAGTHRFLIDINGFTSLPCALSTLLEGIIAGLLSKYFYKSSNKWVFGFSVGLVSEFMHMILVLIIARPFVEAFDLVKIIAFPMMFSNSLGIALFIAFIESIYKEQEAIAAHQAQTVLKIAKKTLKYLRNGLDEKTAKKTVELIYNSISISAVAITNRENRIAAIGDNVIDQNGIKPIKNSATKEVIESGKYIVLNSNKGLECLRTKTKLKSAVIVPLKEEDEVIGTLKLYKKRQNAINTFDVELANGLASLFATQLALSKISKQEELLAKSELRSLQAQINPHFLFNAINTIVSFTRTDPDKARETLLNLGEYFRNNMLGKNDDIDIRKEINTVMNYVEIEKARFGDKLSVKCEVDEDVECMIPPLLIQPLVENAIKHGIFEKINGGEVEIFVRNSIEGTTITVKDNGVGIKKYKLNSILHEKKGNSIGLSNVNSRLMMKYGKQYGLNLESKENIGTSVSFIIPNLSKKITKE</sequence>
<keyword evidence="13 14" id="KW-0472">Membrane</keyword>
<feature type="transmembrane region" description="Helical" evidence="14">
    <location>
        <begin position="106"/>
        <end position="130"/>
    </location>
</feature>
<dbReference type="InterPro" id="IPR003018">
    <property type="entry name" value="GAF"/>
</dbReference>
<feature type="transmembrane region" description="Helical" evidence="14">
    <location>
        <begin position="136"/>
        <end position="158"/>
    </location>
</feature>
<keyword evidence="4" id="KW-1003">Cell membrane</keyword>
<dbReference type="InterPro" id="IPR036890">
    <property type="entry name" value="HATPase_C_sf"/>
</dbReference>
<dbReference type="PANTHER" id="PTHR34220">
    <property type="entry name" value="SENSOR HISTIDINE KINASE YPDA"/>
    <property type="match status" value="1"/>
</dbReference>
<keyword evidence="7 14" id="KW-0812">Transmembrane</keyword>
<reference evidence="16 17" key="1">
    <citation type="submission" date="2023-08" db="EMBL/GenBank/DDBJ databases">
        <title>Helicovermis profunda gen. nov., sp. nov., a novel mesophilic, fermentative bacterium within the Bacillota from a deep-sea hydrothermal vent chimney.</title>
        <authorList>
            <person name="Miyazaki U."/>
            <person name="Mizutani D."/>
            <person name="Hashimoto Y."/>
            <person name="Tame A."/>
            <person name="Sawayama S."/>
            <person name="Miyazaki J."/>
            <person name="Takai K."/>
            <person name="Nakagawa S."/>
        </authorList>
    </citation>
    <scope>NUCLEOTIDE SEQUENCE [LARGE SCALE GENOMIC DNA]</scope>
    <source>
        <strain evidence="16 17">S502</strain>
    </source>
</reference>
<evidence type="ECO:0000256" key="1">
    <source>
        <dbReference type="ARBA" id="ARBA00000085"/>
    </source>
</evidence>
<dbReference type="EC" id="2.7.13.3" evidence="3"/>
<keyword evidence="9 16" id="KW-0418">Kinase</keyword>
<keyword evidence="10" id="KW-0067">ATP-binding</keyword>
<keyword evidence="17" id="KW-1185">Reference proteome</keyword>
<dbReference type="SUPFAM" id="SSF55781">
    <property type="entry name" value="GAF domain-like"/>
    <property type="match status" value="1"/>
</dbReference>
<evidence type="ECO:0000256" key="5">
    <source>
        <dbReference type="ARBA" id="ARBA00022553"/>
    </source>
</evidence>
<dbReference type="Proteomes" id="UP001321786">
    <property type="component" value="Chromosome"/>
</dbReference>
<dbReference type="SMART" id="SM00387">
    <property type="entry name" value="HATPase_c"/>
    <property type="match status" value="1"/>
</dbReference>
<dbReference type="Pfam" id="PF01590">
    <property type="entry name" value="GAF"/>
    <property type="match status" value="1"/>
</dbReference>
<dbReference type="Pfam" id="PF06580">
    <property type="entry name" value="His_kinase"/>
    <property type="match status" value="1"/>
</dbReference>
<accession>A0AAU9E9Q6</accession>
<evidence type="ECO:0000256" key="14">
    <source>
        <dbReference type="SAM" id="Phobius"/>
    </source>
</evidence>
<gene>
    <name evidence="16" type="ORF">HLPR_25540</name>
</gene>
<organism evidence="16 17">
    <name type="scientific">Helicovermis profundi</name>
    <dbReference type="NCBI Taxonomy" id="3065157"/>
    <lineage>
        <taxon>Bacteria</taxon>
        <taxon>Bacillati</taxon>
        <taxon>Bacillota</taxon>
        <taxon>Clostridia</taxon>
        <taxon>Helicovermis</taxon>
    </lineage>
</organism>
<proteinExistence type="predicted"/>
<dbReference type="PANTHER" id="PTHR34220:SF7">
    <property type="entry name" value="SENSOR HISTIDINE KINASE YPDA"/>
    <property type="match status" value="1"/>
</dbReference>
<evidence type="ECO:0000259" key="15">
    <source>
        <dbReference type="SMART" id="SM00387"/>
    </source>
</evidence>
<evidence type="ECO:0000256" key="3">
    <source>
        <dbReference type="ARBA" id="ARBA00012438"/>
    </source>
</evidence>
<dbReference type="GO" id="GO:0005886">
    <property type="term" value="C:plasma membrane"/>
    <property type="evidence" value="ECO:0007669"/>
    <property type="project" value="UniProtKB-SubCell"/>
</dbReference>
<dbReference type="InterPro" id="IPR050640">
    <property type="entry name" value="Bact_2-comp_sensor_kinase"/>
</dbReference>
<name>A0AAU9E9Q6_9FIRM</name>
<keyword evidence="12" id="KW-0902">Two-component regulatory system</keyword>